<dbReference type="PANTHER" id="PTHR40278">
    <property type="entry name" value="DNA UTILIZATION PROTEIN HOFN"/>
    <property type="match status" value="1"/>
</dbReference>
<dbReference type="HOGENOM" id="CLU_081304_2_1_6"/>
<accession>K8WTS4</accession>
<feature type="transmembrane region" description="Helical" evidence="1">
    <location>
        <begin position="20"/>
        <end position="42"/>
    </location>
</feature>
<evidence type="ECO:0008006" key="4">
    <source>
        <dbReference type="Google" id="ProtNLM"/>
    </source>
</evidence>
<dbReference type="RefSeq" id="WP_008914285.1">
    <property type="nucleotide sequence ID" value="NZ_CM001773.1"/>
</dbReference>
<comment type="caution">
    <text evidence="2">The sequence shown here is derived from an EMBL/GenBank/DDBJ whole genome shotgun (WGS) entry which is preliminary data.</text>
</comment>
<evidence type="ECO:0000313" key="3">
    <source>
        <dbReference type="Proteomes" id="UP000010290"/>
    </source>
</evidence>
<organism evidence="2 3">
    <name type="scientific">Providencia sneebia DSM 19967</name>
    <dbReference type="NCBI Taxonomy" id="1141660"/>
    <lineage>
        <taxon>Bacteria</taxon>
        <taxon>Pseudomonadati</taxon>
        <taxon>Pseudomonadota</taxon>
        <taxon>Gammaproteobacteria</taxon>
        <taxon>Enterobacterales</taxon>
        <taxon>Morganellaceae</taxon>
        <taxon>Providencia</taxon>
    </lineage>
</organism>
<evidence type="ECO:0000313" key="2">
    <source>
        <dbReference type="EMBL" id="EKT60827.1"/>
    </source>
</evidence>
<dbReference type="Proteomes" id="UP000010290">
    <property type="component" value="Chromosome"/>
</dbReference>
<sequence length="179" mass="21042">MYQVNFLPWRQQSISQKKQVFCILLLMKIIMLIITACIIHNLQQAELQKLQLSYQQNQHQYQQSKKLIYTINHKQKQLNKLITQKQAIEQKTANNLSRLKLLHSMPTIVPQKCWLSHFSFLGEKIEIKANSYDFHDISQFITQLDKNPSIQTIQLANMGRSKDIHYLHLGAHHSGGRHE</sequence>
<dbReference type="PATRIC" id="fig|1141660.3.peg.397"/>
<name>K8WTS4_9GAMM</name>
<dbReference type="EMBL" id="AKKN01000003">
    <property type="protein sequence ID" value="EKT60827.1"/>
    <property type="molecule type" value="Genomic_DNA"/>
</dbReference>
<keyword evidence="3" id="KW-1185">Reference proteome</keyword>
<keyword evidence="1" id="KW-1133">Transmembrane helix</keyword>
<reference evidence="2 3" key="1">
    <citation type="journal article" date="2012" name="BMC Genomics">
        <title>Comparative genomics of bacteria in the genus Providencia isolated from wild Drosophila melanogaster.</title>
        <authorList>
            <person name="Galac M.R."/>
            <person name="Lazzaro B.P."/>
        </authorList>
    </citation>
    <scope>NUCLEOTIDE SEQUENCE [LARGE SCALE GENOMIC DNA]</scope>
    <source>
        <strain evidence="2 3">DSM 19967</strain>
    </source>
</reference>
<evidence type="ECO:0000256" key="1">
    <source>
        <dbReference type="SAM" id="Phobius"/>
    </source>
</evidence>
<gene>
    <name evidence="2" type="ORF">OO7_01981</name>
</gene>
<keyword evidence="1" id="KW-0812">Transmembrane</keyword>
<dbReference type="InterPro" id="IPR052534">
    <property type="entry name" value="Extracell_DNA_Util/SecSys_Comp"/>
</dbReference>
<dbReference type="InterPro" id="IPR007813">
    <property type="entry name" value="PilN"/>
</dbReference>
<keyword evidence="1" id="KW-0472">Membrane</keyword>
<protein>
    <recommendedName>
        <fullName evidence="4">Fimbrial assembly protein</fullName>
    </recommendedName>
</protein>
<dbReference type="AlphaFoldDB" id="K8WTS4"/>
<dbReference type="Pfam" id="PF05137">
    <property type="entry name" value="PilN"/>
    <property type="match status" value="1"/>
</dbReference>
<dbReference type="PANTHER" id="PTHR40278:SF1">
    <property type="entry name" value="DNA UTILIZATION PROTEIN HOFN"/>
    <property type="match status" value="1"/>
</dbReference>
<dbReference type="OrthoDB" id="6455710at2"/>
<proteinExistence type="predicted"/>